<feature type="signal peptide" evidence="1">
    <location>
        <begin position="1"/>
        <end position="21"/>
    </location>
</feature>
<dbReference type="EMBL" id="CP091507">
    <property type="protein sequence ID" value="UOO80124.1"/>
    <property type="molecule type" value="Genomic_DNA"/>
</dbReference>
<evidence type="ECO:0000313" key="4">
    <source>
        <dbReference type="Proteomes" id="UP000294721"/>
    </source>
</evidence>
<feature type="chain" id="PRO_5042090340" evidence="1">
    <location>
        <begin position="22"/>
        <end position="297"/>
    </location>
</feature>
<dbReference type="InterPro" id="IPR025737">
    <property type="entry name" value="FApF"/>
</dbReference>
<evidence type="ECO:0000256" key="1">
    <source>
        <dbReference type="SAM" id="SignalP"/>
    </source>
</evidence>
<keyword evidence="4" id="KW-1185">Reference proteome</keyword>
<reference evidence="2 4" key="1">
    <citation type="submission" date="2019-03" db="EMBL/GenBank/DDBJ databases">
        <title>Genomic Encyclopedia of Type Strains, Phase IV (KMG-IV): sequencing the most valuable type-strain genomes for metagenomic binning, comparative biology and taxonomic classification.</title>
        <authorList>
            <person name="Goeker M."/>
        </authorList>
    </citation>
    <scope>NUCLEOTIDE SEQUENCE [LARGE SCALE GENOMIC DNA]</scope>
    <source>
        <strain evidence="2 4">DSM 17474</strain>
    </source>
</reference>
<organism evidence="3 5">
    <name type="scientific">Uruburuella suis</name>
    <dbReference type="NCBI Taxonomy" id="252130"/>
    <lineage>
        <taxon>Bacteria</taxon>
        <taxon>Pseudomonadati</taxon>
        <taxon>Pseudomonadota</taxon>
        <taxon>Betaproteobacteria</taxon>
        <taxon>Neisseriales</taxon>
        <taxon>Neisseriaceae</taxon>
        <taxon>Uruburuella</taxon>
    </lineage>
</organism>
<dbReference type="KEGG" id="usu:LVJ78_03685"/>
<protein>
    <submittedName>
        <fullName evidence="3">Transporter</fullName>
    </submittedName>
</protein>
<accession>A0AAE9H1Y7</accession>
<dbReference type="RefSeq" id="WP_132953960.1">
    <property type="nucleotide sequence ID" value="NZ_CP091507.1"/>
</dbReference>
<evidence type="ECO:0000313" key="3">
    <source>
        <dbReference type="EMBL" id="UOO80124.1"/>
    </source>
</evidence>
<gene>
    <name evidence="2" type="ORF">EV680_11512</name>
    <name evidence="3" type="ORF">LVJ78_03685</name>
</gene>
<sequence length="297" mass="31999">MSPTRIFPAIALLALAAQAHATEGGASIYPHGVEGFMAGALPPPGVYGMVYGQHYHAGRLNDHNGDNLNMPNFSINANVIAPRLIWVTPQKVLGGDLALHTIVPLVDLEVEAGSRRQRKTGLGDIVVGAALGYHHSDKLHSIVALDTYLPTGRYDKNDLANIGTNHWAVEPVYAVSYVQPKGVVADAKIGYIFNQRNSDTDYKSGDELHADYSAGWAFGNGWTAGVGGYALQQTTSDKQHGETLAHSKTRAFAIGPSVKYDSGKGWFASLKWQKEVVAQNRPEGNAVWLKAVFPLSK</sequence>
<dbReference type="Pfam" id="PF13557">
    <property type="entry name" value="Phenol_MetA_deg"/>
    <property type="match status" value="1"/>
</dbReference>
<reference evidence="3" key="2">
    <citation type="submission" date="2021-12" db="EMBL/GenBank/DDBJ databases">
        <authorList>
            <person name="Veyrier F.J."/>
        </authorList>
    </citation>
    <scope>NUCLEOTIDE SEQUENCE</scope>
    <source>
        <strain evidence="3">1258/02</strain>
    </source>
</reference>
<evidence type="ECO:0000313" key="2">
    <source>
        <dbReference type="EMBL" id="TCP05956.1"/>
    </source>
</evidence>
<name>A0AAE9H1Y7_9NEIS</name>
<dbReference type="EMBL" id="SLXE01000015">
    <property type="protein sequence ID" value="TCP05956.1"/>
    <property type="molecule type" value="Genomic_DNA"/>
</dbReference>
<proteinExistence type="predicted"/>
<reference evidence="3" key="3">
    <citation type="journal article" date="2022" name="Res Sq">
        <title>Evolution of multicellular longitudinally dividing oral cavity symbionts (Neisseriaceae).</title>
        <authorList>
            <person name="Nyongesa S."/>
            <person name="Weber P."/>
            <person name="Bernet E."/>
            <person name="Pullido F."/>
            <person name="Nieckarz M."/>
            <person name="Delaby M."/>
            <person name="Nieves C."/>
            <person name="Viehboeck T."/>
            <person name="Krause N."/>
            <person name="Rivera-Millot A."/>
            <person name="Nakamura A."/>
            <person name="Vischer N."/>
            <person name="VanNieuwenhze M."/>
            <person name="Brun Y."/>
            <person name="Cava F."/>
            <person name="Bulgheresi S."/>
            <person name="Veyrier F."/>
        </authorList>
    </citation>
    <scope>NUCLEOTIDE SEQUENCE</scope>
    <source>
        <strain evidence="3">1258/02</strain>
    </source>
</reference>
<dbReference type="Proteomes" id="UP000829756">
    <property type="component" value="Chromosome"/>
</dbReference>
<dbReference type="Proteomes" id="UP000294721">
    <property type="component" value="Unassembled WGS sequence"/>
</dbReference>
<keyword evidence="1" id="KW-0732">Signal</keyword>
<dbReference type="AlphaFoldDB" id="A0AAE9H1Y7"/>
<evidence type="ECO:0000313" key="5">
    <source>
        <dbReference type="Proteomes" id="UP000829756"/>
    </source>
</evidence>